<gene>
    <name evidence="3" type="ORF">AWB80_01237</name>
</gene>
<accession>A0A157ZSS9</accession>
<evidence type="ECO:0000313" key="3">
    <source>
        <dbReference type="EMBL" id="SAK48555.1"/>
    </source>
</evidence>
<dbReference type="GO" id="GO:0008483">
    <property type="term" value="F:transaminase activity"/>
    <property type="evidence" value="ECO:0007669"/>
    <property type="project" value="UniProtKB-KW"/>
</dbReference>
<keyword evidence="4" id="KW-1185">Reference proteome</keyword>
<evidence type="ECO:0000259" key="2">
    <source>
        <dbReference type="Pfam" id="PF00266"/>
    </source>
</evidence>
<dbReference type="Pfam" id="PF00266">
    <property type="entry name" value="Aminotran_5"/>
    <property type="match status" value="1"/>
</dbReference>
<keyword evidence="1" id="KW-0663">Pyridoxal phosphate</keyword>
<feature type="domain" description="Aminotransferase class V" evidence="2">
    <location>
        <begin position="22"/>
        <end position="370"/>
    </location>
</feature>
<name>A0A157ZSS9_9BURK</name>
<dbReference type="InterPro" id="IPR015421">
    <property type="entry name" value="PyrdxlP-dep_Trfase_major"/>
</dbReference>
<dbReference type="Gene3D" id="3.90.1150.10">
    <property type="entry name" value="Aspartate Aminotransferase, domain 1"/>
    <property type="match status" value="1"/>
</dbReference>
<dbReference type="RefSeq" id="WP_061173775.1">
    <property type="nucleotide sequence ID" value="NZ_FCOE02000003.1"/>
</dbReference>
<protein>
    <submittedName>
        <fullName evidence="3">Aminotransferase, class V</fullName>
    </submittedName>
</protein>
<comment type="caution">
    <text evidence="3">The sequence shown here is derived from an EMBL/GenBank/DDBJ whole genome shotgun (WGS) entry which is preliminary data.</text>
</comment>
<dbReference type="AlphaFoldDB" id="A0A157ZSS9"/>
<sequence>MISSEKLAYIRDLFPVTKRQLYLDAAHQTPLSLPVRDALISFLTEGYEMAGPKPVWVRRVEDTRATVARFFNASPLEIAFTKNTSEGLNIAANAVPLVAGDNVVLIEGDHPNNAYAWLNLKRKGVKVRFAPLKDNHIATAETFEPHIDEGTKVVTLSHVTFHAGQVHDLASIGELCKRRGIYLVVDAMQSVGVIPLDVKALNISVLAAGTHKGLLVPQGLGVLYVAQGLDELRPAYLAMSSMLNPPADYIAQPDDLAVREDALRFEFGNVNLPDLHALDAAIKLIESVGVAKIHQHVTELGDLLLSKLDALGVAVVGPREHGQRSHIYVLDLPVAQWADYFARNDVRVSPERGGIRISLAMFNNADDIERLVAVIRTGQEENLKLVAIQPD</sequence>
<dbReference type="Proteomes" id="UP000054911">
    <property type="component" value="Unassembled WGS sequence"/>
</dbReference>
<evidence type="ECO:0000313" key="4">
    <source>
        <dbReference type="Proteomes" id="UP000054911"/>
    </source>
</evidence>
<reference evidence="3" key="1">
    <citation type="submission" date="2016-01" db="EMBL/GenBank/DDBJ databases">
        <authorList>
            <person name="Peeters C."/>
        </authorList>
    </citation>
    <scope>NUCLEOTIDE SEQUENCE [LARGE SCALE GENOMIC DNA]</scope>
    <source>
        <strain evidence="3">LMG 29323</strain>
    </source>
</reference>
<dbReference type="InterPro" id="IPR015424">
    <property type="entry name" value="PyrdxlP-dep_Trfase"/>
</dbReference>
<dbReference type="OrthoDB" id="9764293at2"/>
<dbReference type="InterPro" id="IPR000192">
    <property type="entry name" value="Aminotrans_V_dom"/>
</dbReference>
<dbReference type="PANTHER" id="PTHR43586">
    <property type="entry name" value="CYSTEINE DESULFURASE"/>
    <property type="match status" value="1"/>
</dbReference>
<keyword evidence="3" id="KW-0808">Transferase</keyword>
<dbReference type="EMBL" id="FCOE02000003">
    <property type="protein sequence ID" value="SAK48555.1"/>
    <property type="molecule type" value="Genomic_DNA"/>
</dbReference>
<proteinExistence type="predicted"/>
<organism evidence="3 4">
    <name type="scientific">Caballeronia pedi</name>
    <dbReference type="NCBI Taxonomy" id="1777141"/>
    <lineage>
        <taxon>Bacteria</taxon>
        <taxon>Pseudomonadati</taxon>
        <taxon>Pseudomonadota</taxon>
        <taxon>Betaproteobacteria</taxon>
        <taxon>Burkholderiales</taxon>
        <taxon>Burkholderiaceae</taxon>
        <taxon>Caballeronia</taxon>
    </lineage>
</organism>
<dbReference type="Gene3D" id="3.40.640.10">
    <property type="entry name" value="Type I PLP-dependent aspartate aminotransferase-like (Major domain)"/>
    <property type="match status" value="1"/>
</dbReference>
<dbReference type="PANTHER" id="PTHR43586:SF15">
    <property type="entry name" value="BLR3095 PROTEIN"/>
    <property type="match status" value="1"/>
</dbReference>
<dbReference type="SUPFAM" id="SSF53383">
    <property type="entry name" value="PLP-dependent transferases"/>
    <property type="match status" value="1"/>
</dbReference>
<keyword evidence="3" id="KW-0032">Aminotransferase</keyword>
<evidence type="ECO:0000256" key="1">
    <source>
        <dbReference type="ARBA" id="ARBA00022898"/>
    </source>
</evidence>
<dbReference type="InterPro" id="IPR015422">
    <property type="entry name" value="PyrdxlP-dep_Trfase_small"/>
</dbReference>
<dbReference type="STRING" id="1777141.AWB80_01237"/>